<comment type="caution">
    <text evidence="1">The sequence shown here is derived from an EMBL/GenBank/DDBJ whole genome shotgun (WGS) entry which is preliminary data.</text>
</comment>
<dbReference type="Proteomes" id="UP000616608">
    <property type="component" value="Unassembled WGS sequence"/>
</dbReference>
<dbReference type="EMBL" id="BMJT01000005">
    <property type="protein sequence ID" value="GGG23361.1"/>
    <property type="molecule type" value="Genomic_DNA"/>
</dbReference>
<reference evidence="1" key="2">
    <citation type="submission" date="2020-09" db="EMBL/GenBank/DDBJ databases">
        <authorList>
            <person name="Sun Q."/>
            <person name="Zhou Y."/>
        </authorList>
    </citation>
    <scope>NUCLEOTIDE SEQUENCE</scope>
    <source>
        <strain evidence="1">CGMCC 1.15760</strain>
    </source>
</reference>
<evidence type="ECO:0000313" key="2">
    <source>
        <dbReference type="Proteomes" id="UP000616608"/>
    </source>
</evidence>
<dbReference type="AlphaFoldDB" id="A0A917G4Z0"/>
<keyword evidence="2" id="KW-1185">Reference proteome</keyword>
<evidence type="ECO:0000313" key="1">
    <source>
        <dbReference type="EMBL" id="GGG23361.1"/>
    </source>
</evidence>
<organism evidence="1 2">
    <name type="scientific">Lysinibacillus alkalisoli</name>
    <dbReference type="NCBI Taxonomy" id="1911548"/>
    <lineage>
        <taxon>Bacteria</taxon>
        <taxon>Bacillati</taxon>
        <taxon>Bacillota</taxon>
        <taxon>Bacilli</taxon>
        <taxon>Bacillales</taxon>
        <taxon>Bacillaceae</taxon>
        <taxon>Lysinibacillus</taxon>
    </lineage>
</organism>
<dbReference type="RefSeq" id="WP_188614660.1">
    <property type="nucleotide sequence ID" value="NZ_BMJT01000005.1"/>
</dbReference>
<protein>
    <submittedName>
        <fullName evidence="1">Uncharacterized protein</fullName>
    </submittedName>
</protein>
<gene>
    <name evidence="1" type="ORF">GCM10007425_17330</name>
</gene>
<reference evidence="1" key="1">
    <citation type="journal article" date="2014" name="Int. J. Syst. Evol. Microbiol.">
        <title>Complete genome sequence of Corynebacterium casei LMG S-19264T (=DSM 44701T), isolated from a smear-ripened cheese.</title>
        <authorList>
            <consortium name="US DOE Joint Genome Institute (JGI-PGF)"/>
            <person name="Walter F."/>
            <person name="Albersmeier A."/>
            <person name="Kalinowski J."/>
            <person name="Ruckert C."/>
        </authorList>
    </citation>
    <scope>NUCLEOTIDE SEQUENCE</scope>
    <source>
        <strain evidence="1">CGMCC 1.15760</strain>
    </source>
</reference>
<accession>A0A917G4Z0</accession>
<proteinExistence type="predicted"/>
<name>A0A917G4Z0_9BACI</name>
<sequence length="136" mass="15334">MTDVTIQHWHLKVDHEATKKAYQEADEQCICLECQNFREASAQLDDAILQFATQLGIDLMNPCRLSAFEVEGDAVMYAGHYCVQGEIIQGEIDAWDIIVGQHCFALTQEGDVTKEFSGETFEISFEVVFPKVLVTK</sequence>